<dbReference type="RefSeq" id="XP_022236294.1">
    <property type="nucleotide sequence ID" value="XM_022380586.1"/>
</dbReference>
<evidence type="ECO:0000313" key="8">
    <source>
        <dbReference type="Proteomes" id="UP000694941"/>
    </source>
</evidence>
<evidence type="ECO:0000256" key="6">
    <source>
        <dbReference type="RuleBase" id="RU000648"/>
    </source>
</evidence>
<dbReference type="SUPFAM" id="SSF48726">
    <property type="entry name" value="Immunoglobulin"/>
    <property type="match status" value="1"/>
</dbReference>
<evidence type="ECO:0000259" key="7">
    <source>
        <dbReference type="PROSITE" id="PS50835"/>
    </source>
</evidence>
<dbReference type="Proteomes" id="UP000694941">
    <property type="component" value="Unplaced"/>
</dbReference>
<organism evidence="8 9">
    <name type="scientific">Limulus polyphemus</name>
    <name type="common">Atlantic horseshoe crab</name>
    <dbReference type="NCBI Taxonomy" id="6850"/>
    <lineage>
        <taxon>Eukaryota</taxon>
        <taxon>Metazoa</taxon>
        <taxon>Ecdysozoa</taxon>
        <taxon>Arthropoda</taxon>
        <taxon>Chelicerata</taxon>
        <taxon>Merostomata</taxon>
        <taxon>Xiphosura</taxon>
        <taxon>Limulidae</taxon>
        <taxon>Limulus</taxon>
    </lineage>
</organism>
<evidence type="ECO:0000256" key="5">
    <source>
        <dbReference type="ARBA" id="ARBA00023179"/>
    </source>
</evidence>
<feature type="domain" description="Ig-like" evidence="7">
    <location>
        <begin position="295"/>
        <end position="389"/>
    </location>
</feature>
<dbReference type="InterPro" id="IPR013783">
    <property type="entry name" value="Ig-like_fold"/>
</dbReference>
<proteinExistence type="inferred from homology"/>
<protein>
    <recommendedName>
        <fullName evidence="6">Calsequestrin</fullName>
    </recommendedName>
</protein>
<keyword evidence="8" id="KW-1185">Reference proteome</keyword>
<keyword evidence="5" id="KW-0514">Muscle protein</keyword>
<dbReference type="PRINTS" id="PR00312">
    <property type="entry name" value="CALSEQUESTRN"/>
</dbReference>
<evidence type="ECO:0000256" key="3">
    <source>
        <dbReference type="ARBA" id="ARBA00022837"/>
    </source>
</evidence>
<dbReference type="SUPFAM" id="SSF52833">
    <property type="entry name" value="Thioredoxin-like"/>
    <property type="match status" value="2"/>
</dbReference>
<dbReference type="PROSITE" id="PS50835">
    <property type="entry name" value="IG_LIKE"/>
    <property type="match status" value="1"/>
</dbReference>
<dbReference type="Gene3D" id="2.60.40.10">
    <property type="entry name" value="Immunoglobulins"/>
    <property type="match status" value="1"/>
</dbReference>
<dbReference type="PANTHER" id="PTHR10033">
    <property type="entry name" value="CALSEQUESTRIN"/>
    <property type="match status" value="1"/>
</dbReference>
<dbReference type="InterPro" id="IPR007110">
    <property type="entry name" value="Ig-like_dom"/>
</dbReference>
<dbReference type="GeneID" id="106476831"/>
<name>A0ABM1RY39_LIMPO</name>
<dbReference type="Gene3D" id="3.40.30.10">
    <property type="entry name" value="Glutaredoxin"/>
    <property type="match status" value="2"/>
</dbReference>
<reference evidence="9" key="1">
    <citation type="submission" date="2025-08" db="UniProtKB">
        <authorList>
            <consortium name="RefSeq"/>
        </authorList>
    </citation>
    <scope>IDENTIFICATION</scope>
    <source>
        <tissue evidence="9">Muscle</tissue>
    </source>
</reference>
<evidence type="ECO:0000256" key="4">
    <source>
        <dbReference type="ARBA" id="ARBA00022951"/>
    </source>
</evidence>
<dbReference type="PANTHER" id="PTHR10033:SF0">
    <property type="entry name" value="CALSEQUESTRIN"/>
    <property type="match status" value="1"/>
</dbReference>
<comment type="similarity">
    <text evidence="2 6">Belongs to the calsequestrin family.</text>
</comment>
<dbReference type="InterPro" id="IPR036249">
    <property type="entry name" value="Thioredoxin-like_sf"/>
</dbReference>
<dbReference type="InterPro" id="IPR036179">
    <property type="entry name" value="Ig-like_dom_sf"/>
</dbReference>
<evidence type="ECO:0000256" key="2">
    <source>
        <dbReference type="ARBA" id="ARBA00010987"/>
    </source>
</evidence>
<evidence type="ECO:0000313" key="9">
    <source>
        <dbReference type="RefSeq" id="XP_022236294.1"/>
    </source>
</evidence>
<keyword evidence="4" id="KW-0703">Sarcoplasmic reticulum</keyword>
<dbReference type="Pfam" id="PF01216">
    <property type="entry name" value="Calsequestrin"/>
    <property type="match status" value="1"/>
</dbReference>
<accession>A0ABM1RY39</accession>
<comment type="function">
    <text evidence="6">Calsequestrin is a high-capacity, moderate affinity, calcium-binding protein and thus acts as an internal calcium store in muscle.</text>
</comment>
<sequence>MPVTAVKIDQQDVLEVKPSDGDVHVYREGKRTVYHGRRTAASLVSFVLQVNSSEVKVISGKLDKIAFDSINQPKVVGFFMKGTPDFQAFQEAAGAFLPSVPFYVTFDRTVAKHLKLDTVGQIHIVRPFERQPVSCPHNPATTTEIEAFVRKNKGSILTKLNEHNLYDPELIDPTNKLVLAIGEEASPLGHYLYHLLTKVIKNNTNNTEFRNLNIVWIEPQVFPVVYVVMDQLQSAFGVPPQLPKIGAVNFTNNLTAWFNTTLFNTTADKTADEQNLLLLQDWLYQVINDTLAPQPSGLQTFKKIPQSQIVPEGTDVVLECVIANPIGDCLWMKDGHNIGFNLNRFPQYSWVGERLNGDCSLKITGVTKGRDDGEWVCEVTGDVENPTITSTPAVISITGSEKMEL</sequence>
<evidence type="ECO:0000256" key="1">
    <source>
        <dbReference type="ARBA" id="ARBA00004564"/>
    </source>
</evidence>
<dbReference type="InterPro" id="IPR001393">
    <property type="entry name" value="Calsequestrin"/>
</dbReference>
<dbReference type="SMART" id="SM00409">
    <property type="entry name" value="IG"/>
    <property type="match status" value="1"/>
</dbReference>
<dbReference type="InterPro" id="IPR003599">
    <property type="entry name" value="Ig_sub"/>
</dbReference>
<gene>
    <name evidence="9" type="primary">LOC106476831</name>
</gene>
<comment type="subcellular location">
    <subcellularLocation>
        <location evidence="1">Sarcoplasmic reticulum lumen</location>
    </subcellularLocation>
</comment>
<keyword evidence="3 6" id="KW-0106">Calcium</keyword>